<keyword evidence="5 7" id="KW-1133">Transmembrane helix</keyword>
<evidence type="ECO:0000256" key="1">
    <source>
        <dbReference type="ARBA" id="ARBA00004651"/>
    </source>
</evidence>
<comment type="similarity">
    <text evidence="2">Belongs to the CPA3 antiporters (TC 2.A.63) subunit E family.</text>
</comment>
<protein>
    <submittedName>
        <fullName evidence="8">Sodium:proton antiporter</fullName>
    </submittedName>
</protein>
<keyword evidence="9" id="KW-1185">Reference proteome</keyword>
<name>A0ABS2CCE9_9NEIS</name>
<feature type="transmembrane region" description="Helical" evidence="7">
    <location>
        <begin position="5"/>
        <end position="25"/>
    </location>
</feature>
<proteinExistence type="inferred from homology"/>
<dbReference type="Pfam" id="PF01899">
    <property type="entry name" value="MNHE"/>
    <property type="match status" value="1"/>
</dbReference>
<evidence type="ECO:0000313" key="8">
    <source>
        <dbReference type="EMBL" id="MBM5571717.1"/>
    </source>
</evidence>
<keyword evidence="6 7" id="KW-0472">Membrane</keyword>
<dbReference type="Proteomes" id="UP001195660">
    <property type="component" value="Unassembled WGS sequence"/>
</dbReference>
<keyword evidence="4 7" id="KW-0812">Transmembrane</keyword>
<sequence>MKSRLAVAIIRWALLMVLWIVLMGFGKTADLIVGGIAALVASKVSFWLMPPKVQSVQLRQLALFFPHFLWQSVLSGWDVARRALDPKMPLNTGLIQYPVNHSAGFLRNTFASITSLLPGTVPCGQSSKHLEYHVLDINADVCASLKHEEQLLAPVLKDDHSNE</sequence>
<comment type="caution">
    <text evidence="8">The sequence shown here is derived from an EMBL/GenBank/DDBJ whole genome shotgun (WGS) entry which is preliminary data.</text>
</comment>
<evidence type="ECO:0000256" key="5">
    <source>
        <dbReference type="ARBA" id="ARBA00022989"/>
    </source>
</evidence>
<dbReference type="RefSeq" id="WP_203571045.1">
    <property type="nucleotide sequence ID" value="NZ_WOFE01000003.1"/>
</dbReference>
<evidence type="ECO:0000313" key="9">
    <source>
        <dbReference type="Proteomes" id="UP001195660"/>
    </source>
</evidence>
<evidence type="ECO:0000256" key="3">
    <source>
        <dbReference type="ARBA" id="ARBA00022475"/>
    </source>
</evidence>
<evidence type="ECO:0000256" key="6">
    <source>
        <dbReference type="ARBA" id="ARBA00023136"/>
    </source>
</evidence>
<comment type="subcellular location">
    <subcellularLocation>
        <location evidence="1">Cell membrane</location>
        <topology evidence="1">Multi-pass membrane protein</topology>
    </subcellularLocation>
</comment>
<evidence type="ECO:0000256" key="4">
    <source>
        <dbReference type="ARBA" id="ARBA00022692"/>
    </source>
</evidence>
<gene>
    <name evidence="8" type="ORF">GM173_09005</name>
</gene>
<dbReference type="EMBL" id="WOFE01000003">
    <property type="protein sequence ID" value="MBM5571717.1"/>
    <property type="molecule type" value="Genomic_DNA"/>
</dbReference>
<reference evidence="8 9" key="1">
    <citation type="submission" date="2019-11" db="EMBL/GenBank/DDBJ databases">
        <title>Novel Deefgea species.</title>
        <authorList>
            <person name="Han J.-H."/>
        </authorList>
    </citation>
    <scope>NUCLEOTIDE SEQUENCE [LARGE SCALE GENOMIC DNA]</scope>
    <source>
        <strain evidence="8 9">LMG 24817</strain>
    </source>
</reference>
<dbReference type="PANTHER" id="PTHR34584:SF1">
    <property type="entry name" value="NA(+)_H(+) ANTIPORTER SUBUNIT E1"/>
    <property type="match status" value="1"/>
</dbReference>
<evidence type="ECO:0000256" key="7">
    <source>
        <dbReference type="SAM" id="Phobius"/>
    </source>
</evidence>
<feature type="transmembrane region" description="Helical" evidence="7">
    <location>
        <begin position="31"/>
        <end position="49"/>
    </location>
</feature>
<dbReference type="PANTHER" id="PTHR34584">
    <property type="entry name" value="NA(+)/H(+) ANTIPORTER SUBUNIT E1"/>
    <property type="match status" value="1"/>
</dbReference>
<evidence type="ECO:0000256" key="2">
    <source>
        <dbReference type="ARBA" id="ARBA00006228"/>
    </source>
</evidence>
<organism evidence="8 9">
    <name type="scientific">Deefgea chitinilytica</name>
    <dbReference type="NCBI Taxonomy" id="570276"/>
    <lineage>
        <taxon>Bacteria</taxon>
        <taxon>Pseudomonadati</taxon>
        <taxon>Pseudomonadota</taxon>
        <taxon>Betaproteobacteria</taxon>
        <taxon>Neisseriales</taxon>
        <taxon>Chitinibacteraceae</taxon>
        <taxon>Deefgea</taxon>
    </lineage>
</organism>
<keyword evidence="3" id="KW-1003">Cell membrane</keyword>
<accession>A0ABS2CCE9</accession>
<dbReference type="InterPro" id="IPR002758">
    <property type="entry name" value="Cation_antiport_E"/>
</dbReference>